<dbReference type="CDD" id="cd16027">
    <property type="entry name" value="SGSH"/>
    <property type="match status" value="1"/>
</dbReference>
<dbReference type="AlphaFoldDB" id="A0A934VNM2"/>
<dbReference type="Proteomes" id="UP000617628">
    <property type="component" value="Unassembled WGS sequence"/>
</dbReference>
<evidence type="ECO:0000256" key="2">
    <source>
        <dbReference type="ARBA" id="ARBA00022801"/>
    </source>
</evidence>
<evidence type="ECO:0000259" key="4">
    <source>
        <dbReference type="Pfam" id="PF00884"/>
    </source>
</evidence>
<evidence type="ECO:0000313" key="6">
    <source>
        <dbReference type="Proteomes" id="UP000617628"/>
    </source>
</evidence>
<dbReference type="PANTHER" id="PTHR42693:SF53">
    <property type="entry name" value="ENDO-4-O-SULFATASE"/>
    <property type="match status" value="1"/>
</dbReference>
<accession>A0A934VNM2</accession>
<dbReference type="SUPFAM" id="SSF53649">
    <property type="entry name" value="Alkaline phosphatase-like"/>
    <property type="match status" value="1"/>
</dbReference>
<sequence>MIRPKICTLFGLVAMFLAAQVVGAEQDRPNILWIVSEDNSAEYLRLYAPTGAPMPNVERLAEQGVVFNHAFSNSPVCSTARSTIISGVYGPHALTHHHRRHELVPIADGLRMFPYYLRQAGYYTSNNSKEDYNYIGDSEVWNESSNKATYRKRAPGQPFFHVQNFGTTHEGKLHFKKEDMTPTKTDVERVSVSPVHPNTKLFRYTNARYRDLHMTLDDQIGAFLEKLEADGLADDTIIFYYGDHGGVLPGSKGYLYERGLQIPMVVYAPEKWRHLLPSGPGTRVDGFVSFVDLAPTVLNLAGIDAQKGHDGKAFLGDGVSLSELNARDTNFAYADRFDEKIDFVRGLRVGNFKYVRAYHPYQPDGLMNEYRYRMLAYKEWAELHADGELTDKQAQFFKARAPEGLYDLDKDPYELNNLADDPAYAKKLKSMRKALRARLESLPDLGFYPESAALALAKSGPIAYGDDNKKKIVKLMEIADLSLLPFKKAKKDLGAALDSEDPWERYWGLVVCSSFGNEALIYVGKAKEMAKKDSENLVRLRAVEFLGLIGAENPNEGLAQCLRDSTHEVEANIVLNTVVLFSDFSDWPKLELDESWVKAEWLATERGNVSRRYGYLMP</sequence>
<evidence type="ECO:0000256" key="1">
    <source>
        <dbReference type="ARBA" id="ARBA00008779"/>
    </source>
</evidence>
<comment type="similarity">
    <text evidence="1">Belongs to the sulfatase family.</text>
</comment>
<feature type="chain" id="PRO_5037481491" evidence="3">
    <location>
        <begin position="24"/>
        <end position="618"/>
    </location>
</feature>
<dbReference type="Gene3D" id="3.40.720.10">
    <property type="entry name" value="Alkaline Phosphatase, subunit A"/>
    <property type="match status" value="1"/>
</dbReference>
<feature type="signal peptide" evidence="3">
    <location>
        <begin position="1"/>
        <end position="23"/>
    </location>
</feature>
<name>A0A934VNM2_9BACT</name>
<dbReference type="InterPro" id="IPR017850">
    <property type="entry name" value="Alkaline_phosphatase_core_sf"/>
</dbReference>
<feature type="domain" description="Sulfatase N-terminal" evidence="4">
    <location>
        <begin position="29"/>
        <end position="303"/>
    </location>
</feature>
<dbReference type="RefSeq" id="WP_200358692.1">
    <property type="nucleotide sequence ID" value="NZ_JAENIL010000071.1"/>
</dbReference>
<organism evidence="5 6">
    <name type="scientific">Pelagicoccus mobilis</name>
    <dbReference type="NCBI Taxonomy" id="415221"/>
    <lineage>
        <taxon>Bacteria</taxon>
        <taxon>Pseudomonadati</taxon>
        <taxon>Verrucomicrobiota</taxon>
        <taxon>Opitutia</taxon>
        <taxon>Puniceicoccales</taxon>
        <taxon>Pelagicoccaceae</taxon>
        <taxon>Pelagicoccus</taxon>
    </lineage>
</organism>
<proteinExistence type="inferred from homology"/>
<dbReference type="Pfam" id="PF00884">
    <property type="entry name" value="Sulfatase"/>
    <property type="match status" value="1"/>
</dbReference>
<keyword evidence="6" id="KW-1185">Reference proteome</keyword>
<dbReference type="InterPro" id="IPR050738">
    <property type="entry name" value="Sulfatase"/>
</dbReference>
<comment type="caution">
    <text evidence="5">The sequence shown here is derived from an EMBL/GenBank/DDBJ whole genome shotgun (WGS) entry which is preliminary data.</text>
</comment>
<keyword evidence="3" id="KW-0732">Signal</keyword>
<keyword evidence="2" id="KW-0378">Hydrolase</keyword>
<dbReference type="InterPro" id="IPR000917">
    <property type="entry name" value="Sulfatase_N"/>
</dbReference>
<gene>
    <name evidence="5" type="ORF">JIN87_24665</name>
</gene>
<reference evidence="5" key="1">
    <citation type="submission" date="2021-01" db="EMBL/GenBank/DDBJ databases">
        <title>Modified the classification status of verrucomicrobia.</title>
        <authorList>
            <person name="Feng X."/>
        </authorList>
    </citation>
    <scope>NUCLEOTIDE SEQUENCE</scope>
    <source>
        <strain evidence="5">KCTC 13126</strain>
    </source>
</reference>
<evidence type="ECO:0000313" key="5">
    <source>
        <dbReference type="EMBL" id="MBK1880101.1"/>
    </source>
</evidence>
<dbReference type="GO" id="GO:0004065">
    <property type="term" value="F:arylsulfatase activity"/>
    <property type="evidence" value="ECO:0007669"/>
    <property type="project" value="TreeGrafter"/>
</dbReference>
<evidence type="ECO:0000256" key="3">
    <source>
        <dbReference type="SAM" id="SignalP"/>
    </source>
</evidence>
<dbReference type="PANTHER" id="PTHR42693">
    <property type="entry name" value="ARYLSULFATASE FAMILY MEMBER"/>
    <property type="match status" value="1"/>
</dbReference>
<dbReference type="EMBL" id="JAENIL010000071">
    <property type="protein sequence ID" value="MBK1880101.1"/>
    <property type="molecule type" value="Genomic_DNA"/>
</dbReference>
<protein>
    <submittedName>
        <fullName evidence="5">Sulfatase</fullName>
    </submittedName>
</protein>